<feature type="transmembrane region" description="Helical" evidence="8">
    <location>
        <begin position="148"/>
        <end position="167"/>
    </location>
</feature>
<keyword evidence="4 8" id="KW-0812">Transmembrane</keyword>
<evidence type="ECO:0000256" key="2">
    <source>
        <dbReference type="ARBA" id="ARBA00006679"/>
    </source>
</evidence>
<reference evidence="9" key="1">
    <citation type="journal article" date="2007" name="J. Bacteriol.">
        <title>Heterologous expression and identification of the genes involved in anaerobic degradation of 1,3-dihydroxybenzene (resorcinol) in Azoarcus anaerobius.</title>
        <authorList>
            <person name="Darley P.I."/>
            <person name="Hellstern J.A."/>
            <person name="Medina-Bellver J.I."/>
            <person name="Marques S."/>
            <person name="Schink B."/>
            <person name="Philipp B."/>
        </authorList>
    </citation>
    <scope>NUCLEOTIDE SEQUENCE</scope>
</reference>
<evidence type="ECO:0000313" key="9">
    <source>
        <dbReference type="EMBL" id="ABK58631.1"/>
    </source>
</evidence>
<dbReference type="EMBL" id="EF078692">
    <property type="protein sequence ID" value="ABK58631.1"/>
    <property type="molecule type" value="Genomic_DNA"/>
</dbReference>
<feature type="transmembrane region" description="Helical" evidence="8">
    <location>
        <begin position="85"/>
        <end position="103"/>
    </location>
</feature>
<keyword evidence="5 8" id="KW-1133">Transmembrane helix</keyword>
<accession>A0N0V3</accession>
<evidence type="ECO:0000256" key="5">
    <source>
        <dbReference type="ARBA" id="ARBA00022989"/>
    </source>
</evidence>
<feature type="transmembrane region" description="Helical" evidence="8">
    <location>
        <begin position="179"/>
        <end position="198"/>
    </location>
</feature>
<organism evidence="9">
    <name type="scientific">Aromatoleum anaerobium</name>
    <dbReference type="NCBI Taxonomy" id="182180"/>
    <lineage>
        <taxon>Bacteria</taxon>
        <taxon>Pseudomonadati</taxon>
        <taxon>Pseudomonadota</taxon>
        <taxon>Betaproteobacteria</taxon>
        <taxon>Rhodocyclales</taxon>
        <taxon>Rhodocyclaceae</taxon>
        <taxon>Aromatoleum</taxon>
    </lineage>
</organism>
<dbReference type="InterPro" id="IPR032808">
    <property type="entry name" value="DoxX"/>
</dbReference>
<comment type="subcellular location">
    <subcellularLocation>
        <location evidence="1">Cell membrane</location>
        <topology evidence="1">Multi-pass membrane protein</topology>
    </subcellularLocation>
</comment>
<name>A0N0V3_9RHOO</name>
<dbReference type="PANTHER" id="PTHR33452">
    <property type="entry name" value="OXIDOREDUCTASE CATD-RELATED"/>
    <property type="match status" value="1"/>
</dbReference>
<evidence type="ECO:0000256" key="4">
    <source>
        <dbReference type="ARBA" id="ARBA00022692"/>
    </source>
</evidence>
<keyword evidence="6 8" id="KW-0472">Membrane</keyword>
<proteinExistence type="inferred from homology"/>
<dbReference type="Pfam" id="PF07681">
    <property type="entry name" value="DoxX"/>
    <property type="match status" value="1"/>
</dbReference>
<protein>
    <submittedName>
        <fullName evidence="9">BtdhS</fullName>
    </submittedName>
</protein>
<dbReference type="GO" id="GO:0005886">
    <property type="term" value="C:plasma membrane"/>
    <property type="evidence" value="ECO:0007669"/>
    <property type="project" value="UniProtKB-SubCell"/>
</dbReference>
<feature type="compositionally biased region" description="Basic and acidic residues" evidence="7">
    <location>
        <begin position="41"/>
        <end position="53"/>
    </location>
</feature>
<comment type="similarity">
    <text evidence="2">Belongs to the DoxX family.</text>
</comment>
<sequence>MRARLLRAVGRRRGVCGRRAFCAAAGRQPVHPEGGAPFGQTDRRAVPKDDRVHGTAPDLSRRDLSDMRGNMALTISTFDLTNGAVLLRIICSLFFFPHIYFKIVGNPPPALGFFKAAGFRPAGVWMRIAMVIELVAAIGLLFGIYTQWVALVAAASLMTAAMAVCFANRCAKWLWNLNGMEFPIFWSLCCLVVAMLYWGQP</sequence>
<dbReference type="PANTHER" id="PTHR33452:SF1">
    <property type="entry name" value="INNER MEMBRANE PROTEIN YPHA-RELATED"/>
    <property type="match status" value="1"/>
</dbReference>
<feature type="transmembrane region" description="Helical" evidence="8">
    <location>
        <begin position="124"/>
        <end position="142"/>
    </location>
</feature>
<evidence type="ECO:0000256" key="6">
    <source>
        <dbReference type="ARBA" id="ARBA00023136"/>
    </source>
</evidence>
<feature type="region of interest" description="Disordered" evidence="7">
    <location>
        <begin position="32"/>
        <end position="53"/>
    </location>
</feature>
<evidence type="ECO:0000256" key="3">
    <source>
        <dbReference type="ARBA" id="ARBA00022475"/>
    </source>
</evidence>
<dbReference type="InterPro" id="IPR051907">
    <property type="entry name" value="DoxX-like_oxidoreductase"/>
</dbReference>
<evidence type="ECO:0000256" key="8">
    <source>
        <dbReference type="SAM" id="Phobius"/>
    </source>
</evidence>
<evidence type="ECO:0000256" key="7">
    <source>
        <dbReference type="SAM" id="MobiDB-lite"/>
    </source>
</evidence>
<gene>
    <name evidence="9" type="primary">btdhS</name>
</gene>
<dbReference type="AlphaFoldDB" id="A0N0V3"/>
<evidence type="ECO:0000256" key="1">
    <source>
        <dbReference type="ARBA" id="ARBA00004651"/>
    </source>
</evidence>
<keyword evidence="3" id="KW-1003">Cell membrane</keyword>